<evidence type="ECO:0000256" key="2">
    <source>
        <dbReference type="ARBA" id="ARBA00006448"/>
    </source>
</evidence>
<comment type="subcellular location">
    <subcellularLocation>
        <location evidence="1">Cell membrane</location>
        <topology evidence="1">Multi-pass membrane protein</topology>
    </subcellularLocation>
</comment>
<dbReference type="PANTHER" id="PTHR34582:SF6">
    <property type="entry name" value="UPF0702 TRANSMEMBRANE PROTEIN YCAP"/>
    <property type="match status" value="1"/>
</dbReference>
<dbReference type="InterPro" id="IPR023090">
    <property type="entry name" value="UPF0702_alpha/beta_dom_sf"/>
</dbReference>
<feature type="transmembrane region" description="Helical" evidence="7">
    <location>
        <begin position="6"/>
        <end position="29"/>
    </location>
</feature>
<keyword evidence="10" id="KW-1185">Reference proteome</keyword>
<sequence length="225" mass="26082">MKGACLLVSEIVTILLRTVVVFIIILMFFRFMGKKELGELSLLDIIVSLMIAELAVIAIEDPNVSMARGLAPIFLLIFIQVTLTYISLKNQKFRDLIEGRPIMIIEDGKMNQVNMRKQRYNIDDVLFQLREKGISDIREVDYAMLERSGNLSIFKRDKTTSLFTLPLIQDGEIQDEHLIVVKKSKEWLLSELSKMGYDHIKDIFYCSYMEGQFFIEERDNKQTKA</sequence>
<comment type="similarity">
    <text evidence="2">Belongs to the UPF0702 family.</text>
</comment>
<accession>A0ABV6NGQ9</accession>
<evidence type="ECO:0000256" key="5">
    <source>
        <dbReference type="ARBA" id="ARBA00022989"/>
    </source>
</evidence>
<dbReference type="RefSeq" id="WP_273846793.1">
    <property type="nucleotide sequence ID" value="NZ_JAQQWT010000019.1"/>
</dbReference>
<evidence type="ECO:0000256" key="7">
    <source>
        <dbReference type="SAM" id="Phobius"/>
    </source>
</evidence>
<evidence type="ECO:0000256" key="1">
    <source>
        <dbReference type="ARBA" id="ARBA00004651"/>
    </source>
</evidence>
<name>A0ABV6NGQ9_9BACI</name>
<feature type="domain" description="YetF C-terminal" evidence="8">
    <location>
        <begin position="89"/>
        <end position="208"/>
    </location>
</feature>
<keyword evidence="5 7" id="KW-1133">Transmembrane helix</keyword>
<comment type="caution">
    <text evidence="9">The sequence shown here is derived from an EMBL/GenBank/DDBJ whole genome shotgun (WGS) entry which is preliminary data.</text>
</comment>
<evidence type="ECO:0000256" key="3">
    <source>
        <dbReference type="ARBA" id="ARBA00022475"/>
    </source>
</evidence>
<dbReference type="InterPro" id="IPR007353">
    <property type="entry name" value="DUF421"/>
</dbReference>
<dbReference type="Gene3D" id="3.30.240.20">
    <property type="entry name" value="bsu07140 like domains"/>
    <property type="match status" value="2"/>
</dbReference>
<feature type="transmembrane region" description="Helical" evidence="7">
    <location>
        <begin position="41"/>
        <end position="59"/>
    </location>
</feature>
<dbReference type="PANTHER" id="PTHR34582">
    <property type="entry name" value="UPF0702 TRANSMEMBRANE PROTEIN YCAP"/>
    <property type="match status" value="1"/>
</dbReference>
<evidence type="ECO:0000259" key="8">
    <source>
        <dbReference type="Pfam" id="PF04239"/>
    </source>
</evidence>
<evidence type="ECO:0000313" key="10">
    <source>
        <dbReference type="Proteomes" id="UP001589833"/>
    </source>
</evidence>
<dbReference type="Pfam" id="PF04239">
    <property type="entry name" value="DUF421"/>
    <property type="match status" value="1"/>
</dbReference>
<dbReference type="EMBL" id="JBHLTR010000014">
    <property type="protein sequence ID" value="MFC0559609.1"/>
    <property type="molecule type" value="Genomic_DNA"/>
</dbReference>
<organism evidence="9 10">
    <name type="scientific">Halalkalibacter alkalisediminis</name>
    <dbReference type="NCBI Taxonomy" id="935616"/>
    <lineage>
        <taxon>Bacteria</taxon>
        <taxon>Bacillati</taxon>
        <taxon>Bacillota</taxon>
        <taxon>Bacilli</taxon>
        <taxon>Bacillales</taxon>
        <taxon>Bacillaceae</taxon>
        <taxon>Halalkalibacter</taxon>
    </lineage>
</organism>
<dbReference type="Proteomes" id="UP001589833">
    <property type="component" value="Unassembled WGS sequence"/>
</dbReference>
<protein>
    <submittedName>
        <fullName evidence="9">DUF421 domain-containing protein</fullName>
    </submittedName>
</protein>
<evidence type="ECO:0000313" key="9">
    <source>
        <dbReference type="EMBL" id="MFC0559609.1"/>
    </source>
</evidence>
<evidence type="ECO:0000256" key="4">
    <source>
        <dbReference type="ARBA" id="ARBA00022692"/>
    </source>
</evidence>
<reference evidence="9 10" key="1">
    <citation type="submission" date="2024-09" db="EMBL/GenBank/DDBJ databases">
        <authorList>
            <person name="Sun Q."/>
            <person name="Mori K."/>
        </authorList>
    </citation>
    <scope>NUCLEOTIDE SEQUENCE [LARGE SCALE GENOMIC DNA]</scope>
    <source>
        <strain evidence="9 10">NCAIM B.02301</strain>
    </source>
</reference>
<keyword evidence="6 7" id="KW-0472">Membrane</keyword>
<keyword evidence="3" id="KW-1003">Cell membrane</keyword>
<proteinExistence type="inferred from homology"/>
<evidence type="ECO:0000256" key="6">
    <source>
        <dbReference type="ARBA" id="ARBA00023136"/>
    </source>
</evidence>
<keyword evidence="4 7" id="KW-0812">Transmembrane</keyword>
<gene>
    <name evidence="9" type="ORF">ACFFH4_11185</name>
</gene>
<feature type="transmembrane region" description="Helical" evidence="7">
    <location>
        <begin position="71"/>
        <end position="88"/>
    </location>
</feature>